<dbReference type="Pfam" id="PF16655">
    <property type="entry name" value="PhoD_N"/>
    <property type="match status" value="1"/>
</dbReference>
<dbReference type="InterPro" id="IPR038607">
    <property type="entry name" value="PhoD-like_sf"/>
</dbReference>
<dbReference type="RefSeq" id="WP_136430927.1">
    <property type="nucleotide sequence ID" value="NZ_JBHSNS010000002.1"/>
</dbReference>
<dbReference type="Proteomes" id="UP001596072">
    <property type="component" value="Unassembled WGS sequence"/>
</dbReference>
<dbReference type="InterPro" id="IPR018946">
    <property type="entry name" value="PhoD-like_MPP"/>
</dbReference>
<organism evidence="4 5">
    <name type="scientific">Nocardioides vastitatis</name>
    <dbReference type="NCBI Taxonomy" id="2568655"/>
    <lineage>
        <taxon>Bacteria</taxon>
        <taxon>Bacillati</taxon>
        <taxon>Actinomycetota</taxon>
        <taxon>Actinomycetes</taxon>
        <taxon>Propionibacteriales</taxon>
        <taxon>Nocardioidaceae</taxon>
        <taxon>Nocardioides</taxon>
    </lineage>
</organism>
<evidence type="ECO:0000313" key="4">
    <source>
        <dbReference type="EMBL" id="MFC5728716.1"/>
    </source>
</evidence>
<feature type="region of interest" description="Disordered" evidence="1">
    <location>
        <begin position="525"/>
        <end position="558"/>
    </location>
</feature>
<dbReference type="EMBL" id="JBHSNS010000002">
    <property type="protein sequence ID" value="MFC5728716.1"/>
    <property type="molecule type" value="Genomic_DNA"/>
</dbReference>
<dbReference type="Gene3D" id="3.60.21.70">
    <property type="entry name" value="PhoD-like phosphatase"/>
    <property type="match status" value="1"/>
</dbReference>
<dbReference type="InterPro" id="IPR019546">
    <property type="entry name" value="TAT_signal_bac_arc"/>
</dbReference>
<dbReference type="NCBIfam" id="TIGR01409">
    <property type="entry name" value="TAT_signal_seq"/>
    <property type="match status" value="1"/>
</dbReference>
<feature type="domain" description="PhoD-like phosphatase metallophosphatase" evidence="2">
    <location>
        <begin position="159"/>
        <end position="499"/>
    </location>
</feature>
<sequence>MPTPPLSSVSRRGFVGGAGAAAVLLGTGAVASHLSPARADAPSYPFRLGVGSGDPLPNSVVLWTRLATDPLAPDGTGGMPPRPVAVLWEIAEDERFRRLVKRGAVTATPALGHSVHPEVWGLRPGREYFYRFKVGSHLSPVGRTKTAPSIDARLSALSFAFASCSRWDTGYFTAYRHLAQEDVDLVVHLGDYLYEYGISATGGARNVPMGAEFRSETTDLARYRLQYGLYKSDPDLMAAHAAHPFVVTPDDHEVENNWADEIPEASSQSQGPLWMPRRTAAFQAYYENLPFRASSVPNNADMQIYRRLTYGDLVDFNVIDTRQYRDDQPYDDGSDAPGPESKDPAKTMMGFEQEAWLLNNFSRSKARWQVIANQAPMAETDLDAGPAKRLYMDPWDGYVANRERVLGGAVDRGVENLVVITGDRHQNYASNLLLDYDDPASRVVGSEFVGTSITSGGDGADMTPSGQNLLAANPHMKFFNSQRGYVRCRVSKDEWLSDFRVVPYVTRPDAPVSTRATYAIQDGVPGVQLDSRGPVVGQRRSSTTESEGELDERRTRTR</sequence>
<dbReference type="InterPro" id="IPR029052">
    <property type="entry name" value="Metallo-depent_PP-like"/>
</dbReference>
<feature type="domain" description="Phospholipase D N-terminal" evidence="3">
    <location>
        <begin position="48"/>
        <end position="146"/>
    </location>
</feature>
<dbReference type="InterPro" id="IPR052900">
    <property type="entry name" value="Phospholipid_Metab_Enz"/>
</dbReference>
<feature type="region of interest" description="Disordered" evidence="1">
    <location>
        <begin position="324"/>
        <end position="346"/>
    </location>
</feature>
<keyword evidence="5" id="KW-1185">Reference proteome</keyword>
<dbReference type="SUPFAM" id="SSF56300">
    <property type="entry name" value="Metallo-dependent phosphatases"/>
    <property type="match status" value="1"/>
</dbReference>
<dbReference type="InterPro" id="IPR006311">
    <property type="entry name" value="TAT_signal"/>
</dbReference>
<name>A0ABW0ZGP6_9ACTN</name>
<dbReference type="PROSITE" id="PS51318">
    <property type="entry name" value="TAT"/>
    <property type="match status" value="1"/>
</dbReference>
<gene>
    <name evidence="4" type="ORF">ACFPQB_07285</name>
</gene>
<evidence type="ECO:0000256" key="1">
    <source>
        <dbReference type="SAM" id="MobiDB-lite"/>
    </source>
</evidence>
<accession>A0ABW0ZGP6</accession>
<dbReference type="PANTHER" id="PTHR43606:SF2">
    <property type="entry name" value="ALKALINE PHOSPHATASE FAMILY PROTEIN (AFU_ORTHOLOGUE AFUA_5G03860)"/>
    <property type="match status" value="1"/>
</dbReference>
<reference evidence="5" key="1">
    <citation type="journal article" date="2019" name="Int. J. Syst. Evol. Microbiol.">
        <title>The Global Catalogue of Microorganisms (GCM) 10K type strain sequencing project: providing services to taxonomists for standard genome sequencing and annotation.</title>
        <authorList>
            <consortium name="The Broad Institute Genomics Platform"/>
            <consortium name="The Broad Institute Genome Sequencing Center for Infectious Disease"/>
            <person name="Wu L."/>
            <person name="Ma J."/>
        </authorList>
    </citation>
    <scope>NUCLEOTIDE SEQUENCE [LARGE SCALE GENOMIC DNA]</scope>
    <source>
        <strain evidence="5">YIM 94188</strain>
    </source>
</reference>
<evidence type="ECO:0000313" key="5">
    <source>
        <dbReference type="Proteomes" id="UP001596072"/>
    </source>
</evidence>
<dbReference type="CDD" id="cd07389">
    <property type="entry name" value="MPP_PhoD"/>
    <property type="match status" value="1"/>
</dbReference>
<comment type="caution">
    <text evidence="4">The sequence shown here is derived from an EMBL/GenBank/DDBJ whole genome shotgun (WGS) entry which is preliminary data.</text>
</comment>
<dbReference type="InterPro" id="IPR032093">
    <property type="entry name" value="PhoD_N"/>
</dbReference>
<evidence type="ECO:0000259" key="2">
    <source>
        <dbReference type="Pfam" id="PF09423"/>
    </source>
</evidence>
<proteinExistence type="predicted"/>
<evidence type="ECO:0000259" key="3">
    <source>
        <dbReference type="Pfam" id="PF16655"/>
    </source>
</evidence>
<dbReference type="Pfam" id="PF09423">
    <property type="entry name" value="PhoD"/>
    <property type="match status" value="1"/>
</dbReference>
<protein>
    <submittedName>
        <fullName evidence="4">Alkaline phosphatase D family protein</fullName>
    </submittedName>
</protein>
<dbReference type="PANTHER" id="PTHR43606">
    <property type="entry name" value="PHOSPHATASE, PUTATIVE (AFU_ORTHOLOGUE AFUA_6G08710)-RELATED"/>
    <property type="match status" value="1"/>
</dbReference>
<dbReference type="Gene3D" id="2.60.40.380">
    <property type="entry name" value="Purple acid phosphatase-like, N-terminal"/>
    <property type="match status" value="1"/>
</dbReference>